<evidence type="ECO:0000259" key="4">
    <source>
        <dbReference type="PROSITE" id="PS50002"/>
    </source>
</evidence>
<evidence type="ECO:0000256" key="3">
    <source>
        <dbReference type="SAM" id="MobiDB-lite"/>
    </source>
</evidence>
<dbReference type="SMART" id="SM00326">
    <property type="entry name" value="SH3"/>
    <property type="match status" value="1"/>
</dbReference>
<dbReference type="Gene3D" id="2.30.30.40">
    <property type="entry name" value="SH3 Domains"/>
    <property type="match status" value="1"/>
</dbReference>
<feature type="compositionally biased region" description="Basic and acidic residues" evidence="3">
    <location>
        <begin position="1"/>
        <end position="16"/>
    </location>
</feature>
<accession>A0AA40GAF5</accession>
<evidence type="ECO:0000256" key="1">
    <source>
        <dbReference type="ARBA" id="ARBA00022443"/>
    </source>
</evidence>
<dbReference type="SUPFAM" id="SSF50044">
    <property type="entry name" value="SH3-domain"/>
    <property type="match status" value="1"/>
</dbReference>
<protein>
    <recommendedName>
        <fullName evidence="4">SH3 domain-containing protein</fullName>
    </recommendedName>
</protein>
<dbReference type="Proteomes" id="UP001177670">
    <property type="component" value="Unassembled WGS sequence"/>
</dbReference>
<dbReference type="InterPro" id="IPR036028">
    <property type="entry name" value="SH3-like_dom_sf"/>
</dbReference>
<name>A0AA40GAF5_9HYME</name>
<feature type="region of interest" description="Disordered" evidence="3">
    <location>
        <begin position="1"/>
        <end position="29"/>
    </location>
</feature>
<keyword evidence="1 2" id="KW-0728">SH3 domain</keyword>
<dbReference type="PROSITE" id="PS50002">
    <property type="entry name" value="SH3"/>
    <property type="match status" value="1"/>
</dbReference>
<dbReference type="EMBL" id="JAHYIQ010000003">
    <property type="protein sequence ID" value="KAK1134011.1"/>
    <property type="molecule type" value="Genomic_DNA"/>
</dbReference>
<feature type="domain" description="SH3" evidence="4">
    <location>
        <begin position="55"/>
        <end position="115"/>
    </location>
</feature>
<keyword evidence="6" id="KW-1185">Reference proteome</keyword>
<evidence type="ECO:0000313" key="6">
    <source>
        <dbReference type="Proteomes" id="UP001177670"/>
    </source>
</evidence>
<dbReference type="InterPro" id="IPR001452">
    <property type="entry name" value="SH3_domain"/>
</dbReference>
<evidence type="ECO:0000313" key="5">
    <source>
        <dbReference type="EMBL" id="KAK1134011.1"/>
    </source>
</evidence>
<comment type="caution">
    <text evidence="5">The sequence shown here is derived from an EMBL/GenBank/DDBJ whole genome shotgun (WGS) entry which is preliminary data.</text>
</comment>
<gene>
    <name evidence="5" type="ORF">K0M31_011796</name>
</gene>
<evidence type="ECO:0000256" key="2">
    <source>
        <dbReference type="PROSITE-ProRule" id="PRU00192"/>
    </source>
</evidence>
<sequence length="115" mass="12599">MTDAEKLRDTRSECGARGRNPRVRRGSRDAVSACGERSVDRLYLRAAANARTKGSRHTLLVIRSDYEGQGGNALSVSKGDVVALLSDHVSDWFWVRSRDGREGFIPAVIAGHGFL</sequence>
<dbReference type="Pfam" id="PF00018">
    <property type="entry name" value="SH3_1"/>
    <property type="match status" value="1"/>
</dbReference>
<dbReference type="AlphaFoldDB" id="A0AA40GAF5"/>
<proteinExistence type="predicted"/>
<dbReference type="CDD" id="cd00174">
    <property type="entry name" value="SH3"/>
    <property type="match status" value="1"/>
</dbReference>
<organism evidence="5 6">
    <name type="scientific">Melipona bicolor</name>
    <dbReference type="NCBI Taxonomy" id="60889"/>
    <lineage>
        <taxon>Eukaryota</taxon>
        <taxon>Metazoa</taxon>
        <taxon>Ecdysozoa</taxon>
        <taxon>Arthropoda</taxon>
        <taxon>Hexapoda</taxon>
        <taxon>Insecta</taxon>
        <taxon>Pterygota</taxon>
        <taxon>Neoptera</taxon>
        <taxon>Endopterygota</taxon>
        <taxon>Hymenoptera</taxon>
        <taxon>Apocrita</taxon>
        <taxon>Aculeata</taxon>
        <taxon>Apoidea</taxon>
        <taxon>Anthophila</taxon>
        <taxon>Apidae</taxon>
        <taxon>Melipona</taxon>
    </lineage>
</organism>
<reference evidence="5" key="1">
    <citation type="submission" date="2021-10" db="EMBL/GenBank/DDBJ databases">
        <title>Melipona bicolor Genome sequencing and assembly.</title>
        <authorList>
            <person name="Araujo N.S."/>
            <person name="Arias M.C."/>
        </authorList>
    </citation>
    <scope>NUCLEOTIDE SEQUENCE</scope>
    <source>
        <strain evidence="5">USP_2M_L1-L4_2017</strain>
        <tissue evidence="5">Whole body</tissue>
    </source>
</reference>